<sequence>MPWDFWLIFLALGVLLPWRGRARMKKLLAMPQVSSIERLVLYASTVAFQWLAVAVVGWRAWVHGYGAQQLGLVLHGGTRLVIAGLVGAAVMGGLHWLNLRRVGHIPVESRGVMQAVAERILPQSVVELLPYLGLATTAGLCEEFLYRGFVMAALSSAGLGAWLVVLGSSLLFGLAHSYQGTGGMVMTFLVGVLLGVSRLTYNSLVPAVFWHAAVDVVAGVAGRRYLVRSAVGSQRE</sequence>
<dbReference type="Proteomes" id="UP000567293">
    <property type="component" value="Unassembled WGS sequence"/>
</dbReference>
<keyword evidence="3" id="KW-0378">Hydrolase</keyword>
<comment type="caution">
    <text evidence="3">The sequence shown here is derived from an EMBL/GenBank/DDBJ whole genome shotgun (WGS) entry which is preliminary data.</text>
</comment>
<keyword evidence="1" id="KW-0472">Membrane</keyword>
<feature type="domain" description="CAAX prenyl protease 2/Lysostaphin resistance protein A-like" evidence="2">
    <location>
        <begin position="128"/>
        <end position="217"/>
    </location>
</feature>
<name>A0A7V8NPQ8_9BACT</name>
<dbReference type="GO" id="GO:0006508">
    <property type="term" value="P:proteolysis"/>
    <property type="evidence" value="ECO:0007669"/>
    <property type="project" value="UniProtKB-KW"/>
</dbReference>
<dbReference type="InterPro" id="IPR003675">
    <property type="entry name" value="Rce1/LyrA-like_dom"/>
</dbReference>
<dbReference type="Pfam" id="PF02517">
    <property type="entry name" value="Rce1-like"/>
    <property type="match status" value="1"/>
</dbReference>
<evidence type="ECO:0000313" key="4">
    <source>
        <dbReference type="Proteomes" id="UP000567293"/>
    </source>
</evidence>
<reference evidence="3" key="1">
    <citation type="submission" date="2020-06" db="EMBL/GenBank/DDBJ databases">
        <title>Legume-microbial interactions unlock mineral nutrients during tropical forest succession.</title>
        <authorList>
            <person name="Epihov D.Z."/>
        </authorList>
    </citation>
    <scope>NUCLEOTIDE SEQUENCE [LARGE SCALE GENOMIC DNA]</scope>
    <source>
        <strain evidence="3">Pan2503</strain>
    </source>
</reference>
<keyword evidence="4" id="KW-1185">Reference proteome</keyword>
<protein>
    <submittedName>
        <fullName evidence="3">CPBP family intramembrane metalloprotease</fullName>
    </submittedName>
</protein>
<keyword evidence="1" id="KW-1133">Transmembrane helix</keyword>
<proteinExistence type="predicted"/>
<feature type="transmembrane region" description="Helical" evidence="1">
    <location>
        <begin position="149"/>
        <end position="172"/>
    </location>
</feature>
<feature type="transmembrane region" description="Helical" evidence="1">
    <location>
        <begin position="184"/>
        <end position="201"/>
    </location>
</feature>
<dbReference type="GO" id="GO:0008237">
    <property type="term" value="F:metallopeptidase activity"/>
    <property type="evidence" value="ECO:0007669"/>
    <property type="project" value="UniProtKB-KW"/>
</dbReference>
<feature type="transmembrane region" description="Helical" evidence="1">
    <location>
        <begin position="70"/>
        <end position="97"/>
    </location>
</feature>
<organism evidence="3 4">
    <name type="scientific">Candidatus Acidiferrum panamense</name>
    <dbReference type="NCBI Taxonomy" id="2741543"/>
    <lineage>
        <taxon>Bacteria</taxon>
        <taxon>Pseudomonadati</taxon>
        <taxon>Acidobacteriota</taxon>
        <taxon>Terriglobia</taxon>
        <taxon>Candidatus Acidiferrales</taxon>
        <taxon>Candidatus Acidiferrum</taxon>
    </lineage>
</organism>
<evidence type="ECO:0000256" key="1">
    <source>
        <dbReference type="SAM" id="Phobius"/>
    </source>
</evidence>
<feature type="transmembrane region" description="Helical" evidence="1">
    <location>
        <begin position="38"/>
        <end position="58"/>
    </location>
</feature>
<keyword evidence="3" id="KW-0645">Protease</keyword>
<accession>A0A7V8NPQ8</accession>
<dbReference type="AlphaFoldDB" id="A0A7V8NPQ8"/>
<dbReference type="GO" id="GO:0080120">
    <property type="term" value="P:CAAX-box protein maturation"/>
    <property type="evidence" value="ECO:0007669"/>
    <property type="project" value="UniProtKB-ARBA"/>
</dbReference>
<gene>
    <name evidence="3" type="ORF">HRJ53_09570</name>
</gene>
<evidence type="ECO:0000313" key="3">
    <source>
        <dbReference type="EMBL" id="MBA0085234.1"/>
    </source>
</evidence>
<dbReference type="EMBL" id="JACDQQ010000920">
    <property type="protein sequence ID" value="MBA0085234.1"/>
    <property type="molecule type" value="Genomic_DNA"/>
</dbReference>
<keyword evidence="1" id="KW-0812">Transmembrane</keyword>
<dbReference type="GO" id="GO:0004175">
    <property type="term" value="F:endopeptidase activity"/>
    <property type="evidence" value="ECO:0007669"/>
    <property type="project" value="UniProtKB-ARBA"/>
</dbReference>
<keyword evidence="3" id="KW-0482">Metalloprotease</keyword>
<evidence type="ECO:0000259" key="2">
    <source>
        <dbReference type="Pfam" id="PF02517"/>
    </source>
</evidence>